<evidence type="ECO:0000313" key="2">
    <source>
        <dbReference type="Proteomes" id="UP000663868"/>
    </source>
</evidence>
<proteinExistence type="predicted"/>
<dbReference type="EMBL" id="CAJOBB010003102">
    <property type="protein sequence ID" value="CAF4020495.1"/>
    <property type="molecule type" value="Genomic_DNA"/>
</dbReference>
<sequence>IKHLMNIQDIYVEIIFKYMLYRYGTRDAILRFAAVIKNFLDQSLFVINAGEPYQVKNEIIEKIRSDIITNSILQTEPM</sequence>
<feature type="non-terminal residue" evidence="1">
    <location>
        <position position="1"/>
    </location>
</feature>
<name>A0A819PXV1_9BILA</name>
<accession>A0A819PXV1</accession>
<dbReference type="Proteomes" id="UP000663868">
    <property type="component" value="Unassembled WGS sequence"/>
</dbReference>
<organism evidence="1 2">
    <name type="scientific">Adineta steineri</name>
    <dbReference type="NCBI Taxonomy" id="433720"/>
    <lineage>
        <taxon>Eukaryota</taxon>
        <taxon>Metazoa</taxon>
        <taxon>Spiralia</taxon>
        <taxon>Gnathifera</taxon>
        <taxon>Rotifera</taxon>
        <taxon>Eurotatoria</taxon>
        <taxon>Bdelloidea</taxon>
        <taxon>Adinetida</taxon>
        <taxon>Adinetidae</taxon>
        <taxon>Adineta</taxon>
    </lineage>
</organism>
<evidence type="ECO:0000313" key="1">
    <source>
        <dbReference type="EMBL" id="CAF4020495.1"/>
    </source>
</evidence>
<reference evidence="1" key="1">
    <citation type="submission" date="2021-02" db="EMBL/GenBank/DDBJ databases">
        <authorList>
            <person name="Nowell W R."/>
        </authorList>
    </citation>
    <scope>NUCLEOTIDE SEQUENCE</scope>
</reference>
<comment type="caution">
    <text evidence="1">The sequence shown here is derived from an EMBL/GenBank/DDBJ whole genome shotgun (WGS) entry which is preliminary data.</text>
</comment>
<dbReference type="AlphaFoldDB" id="A0A819PXV1"/>
<gene>
    <name evidence="1" type="ORF">KXQ929_LOCUS29646</name>
</gene>
<protein>
    <submittedName>
        <fullName evidence="1">Uncharacterized protein</fullName>
    </submittedName>
</protein>